<dbReference type="PROSITE" id="PS50157">
    <property type="entry name" value="ZINC_FINGER_C2H2_2"/>
    <property type="match status" value="2"/>
</dbReference>
<keyword evidence="9" id="KW-1185">Reference proteome</keyword>
<dbReference type="InterPro" id="IPR013087">
    <property type="entry name" value="Znf_C2H2_type"/>
</dbReference>
<name>A0AAD5V772_9APHY</name>
<dbReference type="GO" id="GO:0000978">
    <property type="term" value="F:RNA polymerase II cis-regulatory region sequence-specific DNA binding"/>
    <property type="evidence" value="ECO:0007669"/>
    <property type="project" value="TreeGrafter"/>
</dbReference>
<dbReference type="GO" id="GO:0008270">
    <property type="term" value="F:zinc ion binding"/>
    <property type="evidence" value="ECO:0007669"/>
    <property type="project" value="UniProtKB-KW"/>
</dbReference>
<dbReference type="SUPFAM" id="SSF57667">
    <property type="entry name" value="beta-beta-alpha zinc fingers"/>
    <property type="match status" value="1"/>
</dbReference>
<evidence type="ECO:0000256" key="6">
    <source>
        <dbReference type="SAM" id="MobiDB-lite"/>
    </source>
</evidence>
<keyword evidence="1" id="KW-0479">Metal-binding</keyword>
<comment type="caution">
    <text evidence="8">The sequence shown here is derived from an EMBL/GenBank/DDBJ whole genome shotgun (WGS) entry which is preliminary data.</text>
</comment>
<dbReference type="PANTHER" id="PTHR19818:SF139">
    <property type="entry name" value="PAIR-RULE PROTEIN ODD-PAIRED"/>
    <property type="match status" value="1"/>
</dbReference>
<evidence type="ECO:0000313" key="9">
    <source>
        <dbReference type="Proteomes" id="UP001212997"/>
    </source>
</evidence>
<dbReference type="SMART" id="SM00355">
    <property type="entry name" value="ZnF_C2H2"/>
    <property type="match status" value="2"/>
</dbReference>
<feature type="domain" description="C2H2-type" evidence="7">
    <location>
        <begin position="369"/>
        <end position="396"/>
    </location>
</feature>
<protein>
    <recommendedName>
        <fullName evidence="7">C2H2-type domain-containing protein</fullName>
    </recommendedName>
</protein>
<dbReference type="PANTHER" id="PTHR19818">
    <property type="entry name" value="ZINC FINGER PROTEIN ZIC AND GLI"/>
    <property type="match status" value="1"/>
</dbReference>
<evidence type="ECO:0000259" key="7">
    <source>
        <dbReference type="PROSITE" id="PS50157"/>
    </source>
</evidence>
<dbReference type="InterPro" id="IPR036236">
    <property type="entry name" value="Znf_C2H2_sf"/>
</dbReference>
<keyword evidence="3 5" id="KW-0863">Zinc-finger</keyword>
<gene>
    <name evidence="8" type="ORF">NLI96_g3239</name>
</gene>
<dbReference type="AlphaFoldDB" id="A0AAD5V772"/>
<feature type="compositionally biased region" description="Low complexity" evidence="6">
    <location>
        <begin position="130"/>
        <end position="142"/>
    </location>
</feature>
<evidence type="ECO:0000256" key="5">
    <source>
        <dbReference type="PROSITE-ProRule" id="PRU00042"/>
    </source>
</evidence>
<feature type="compositionally biased region" description="Polar residues" evidence="6">
    <location>
        <begin position="117"/>
        <end position="129"/>
    </location>
</feature>
<feature type="domain" description="C2H2-type" evidence="7">
    <location>
        <begin position="399"/>
        <end position="429"/>
    </location>
</feature>
<dbReference type="InterPro" id="IPR050329">
    <property type="entry name" value="GLI_C2H2-zinc-finger"/>
</dbReference>
<dbReference type="PROSITE" id="PS00028">
    <property type="entry name" value="ZINC_FINGER_C2H2_1"/>
    <property type="match status" value="2"/>
</dbReference>
<keyword evidence="2" id="KW-0677">Repeat</keyword>
<feature type="compositionally biased region" description="Low complexity" evidence="6">
    <location>
        <begin position="90"/>
        <end position="104"/>
    </location>
</feature>
<evidence type="ECO:0000256" key="4">
    <source>
        <dbReference type="ARBA" id="ARBA00022833"/>
    </source>
</evidence>
<feature type="region of interest" description="Disordered" evidence="6">
    <location>
        <begin position="80"/>
        <end position="142"/>
    </location>
</feature>
<dbReference type="GO" id="GO:0000981">
    <property type="term" value="F:DNA-binding transcription factor activity, RNA polymerase II-specific"/>
    <property type="evidence" value="ECO:0007669"/>
    <property type="project" value="TreeGrafter"/>
</dbReference>
<organism evidence="8 9">
    <name type="scientific">Meripilus lineatus</name>
    <dbReference type="NCBI Taxonomy" id="2056292"/>
    <lineage>
        <taxon>Eukaryota</taxon>
        <taxon>Fungi</taxon>
        <taxon>Dikarya</taxon>
        <taxon>Basidiomycota</taxon>
        <taxon>Agaricomycotina</taxon>
        <taxon>Agaricomycetes</taxon>
        <taxon>Polyporales</taxon>
        <taxon>Meripilaceae</taxon>
        <taxon>Meripilus</taxon>
    </lineage>
</organism>
<reference evidence="8" key="1">
    <citation type="submission" date="2022-07" db="EMBL/GenBank/DDBJ databases">
        <title>Genome Sequence of Physisporinus lineatus.</title>
        <authorList>
            <person name="Buettner E."/>
        </authorList>
    </citation>
    <scope>NUCLEOTIDE SEQUENCE</scope>
    <source>
        <strain evidence="8">VT162</strain>
    </source>
</reference>
<dbReference type="Pfam" id="PF00096">
    <property type="entry name" value="zf-C2H2"/>
    <property type="match status" value="2"/>
</dbReference>
<evidence type="ECO:0000256" key="2">
    <source>
        <dbReference type="ARBA" id="ARBA00022737"/>
    </source>
</evidence>
<dbReference type="Proteomes" id="UP001212997">
    <property type="component" value="Unassembled WGS sequence"/>
</dbReference>
<evidence type="ECO:0000256" key="3">
    <source>
        <dbReference type="ARBA" id="ARBA00022771"/>
    </source>
</evidence>
<dbReference type="GO" id="GO:0045944">
    <property type="term" value="P:positive regulation of transcription by RNA polymerase II"/>
    <property type="evidence" value="ECO:0007669"/>
    <property type="project" value="UniProtKB-ARBA"/>
</dbReference>
<evidence type="ECO:0000256" key="1">
    <source>
        <dbReference type="ARBA" id="ARBA00022723"/>
    </source>
</evidence>
<dbReference type="Gene3D" id="3.30.160.60">
    <property type="entry name" value="Classic Zinc Finger"/>
    <property type="match status" value="1"/>
</dbReference>
<evidence type="ECO:0000313" key="8">
    <source>
        <dbReference type="EMBL" id="KAJ3487867.1"/>
    </source>
</evidence>
<dbReference type="EMBL" id="JANAWD010000080">
    <property type="protein sequence ID" value="KAJ3487867.1"/>
    <property type="molecule type" value="Genomic_DNA"/>
</dbReference>
<dbReference type="GO" id="GO:0005634">
    <property type="term" value="C:nucleus"/>
    <property type="evidence" value="ECO:0007669"/>
    <property type="project" value="UniProtKB-ARBA"/>
</dbReference>
<proteinExistence type="predicted"/>
<sequence>MSIIQGVQESVRLMKVMFWLHARPTCQASSLKTRARANSPGPADALQGQFADVFTTLGNEYVQDLSTYFEFDFNESIQSPLPAPSPALPSPADIKVVSSDSSDSSTDDDGGSPVSSQYYTDAGSETGSFPNSPVSPCSSTSSYDFLPTTEELNRLERIPSPVNHSAFLLSRCTASSFLMSPNSTSSLSDWDRFSVTPPPPPPTTTSAESTCHFRPTVDISTTAFPITPYTTWSASELTACCTDTDLKDEPAPQPRSSEVALAVPIVRATASPAPCGGDWDFSSLSPPPTASATVQVESDHQVLPKDDTFTFPDFSFPSSFLSGSCDYREIKLEDGPPPRPRPALTFPAALQSVSTYSVAGGRDTTNFRHFCPVCDKGFKRAYNMRTHQEIHRTNRVKPWKCPVEDCQRAFARKHDLKRHIQALHPREKSELKSEYQ</sequence>
<keyword evidence="4" id="KW-0862">Zinc</keyword>
<accession>A0AAD5V772</accession>